<dbReference type="InterPro" id="IPR047177">
    <property type="entry name" value="Pept_M20A"/>
</dbReference>
<protein>
    <submittedName>
        <fullName evidence="8">Acetylornithine deacetylase</fullName>
    </submittedName>
</protein>
<dbReference type="PANTHER" id="PTHR45962:SF1">
    <property type="entry name" value="N-FATTY-ACYL-AMINO ACID SYNTHASE_HYDROLASE PM20D1"/>
    <property type="match status" value="1"/>
</dbReference>
<dbReference type="Proteomes" id="UP000219559">
    <property type="component" value="Unassembled WGS sequence"/>
</dbReference>
<name>A0A2A4GDY6_9FLAO</name>
<evidence type="ECO:0000256" key="3">
    <source>
        <dbReference type="ARBA" id="ARBA00022723"/>
    </source>
</evidence>
<dbReference type="GO" id="GO:0006508">
    <property type="term" value="P:proteolysis"/>
    <property type="evidence" value="ECO:0007669"/>
    <property type="project" value="UniProtKB-KW"/>
</dbReference>
<evidence type="ECO:0000256" key="4">
    <source>
        <dbReference type="ARBA" id="ARBA00022801"/>
    </source>
</evidence>
<accession>A0A2A4GDY6</accession>
<reference evidence="8 9" key="1">
    <citation type="submission" date="2017-04" db="EMBL/GenBank/DDBJ databases">
        <title>A new member of the family Flavobacteriaceae isolated from ascidians.</title>
        <authorList>
            <person name="Chen L."/>
        </authorList>
    </citation>
    <scope>NUCLEOTIDE SEQUENCE [LARGE SCALE GENOMIC DNA]</scope>
    <source>
        <strain evidence="8 9">HQA918</strain>
    </source>
</reference>
<feature type="signal peptide" evidence="6">
    <location>
        <begin position="1"/>
        <end position="21"/>
    </location>
</feature>
<dbReference type="GO" id="GO:0008233">
    <property type="term" value="F:peptidase activity"/>
    <property type="evidence" value="ECO:0007669"/>
    <property type="project" value="UniProtKB-KW"/>
</dbReference>
<organism evidence="8 9">
    <name type="scientific">Sediminicola luteus</name>
    <dbReference type="NCBI Taxonomy" id="319238"/>
    <lineage>
        <taxon>Bacteria</taxon>
        <taxon>Pseudomonadati</taxon>
        <taxon>Bacteroidota</taxon>
        <taxon>Flavobacteriia</taxon>
        <taxon>Flavobacteriales</taxon>
        <taxon>Flavobacteriaceae</taxon>
        <taxon>Sediminicola</taxon>
    </lineage>
</organism>
<dbReference type="GO" id="GO:0046872">
    <property type="term" value="F:metal ion binding"/>
    <property type="evidence" value="ECO:0007669"/>
    <property type="project" value="UniProtKB-KW"/>
</dbReference>
<dbReference type="AlphaFoldDB" id="A0A2A4GDY6"/>
<dbReference type="InterPro" id="IPR011650">
    <property type="entry name" value="Peptidase_M20_dimer"/>
</dbReference>
<sequence length="489" mass="54402">MPLRPWLLGLCAFLSFLPCLGSTPPDEGEFMISFNNESFTIQQILSKYIQIPSESGHEREAGEFLKKLCEENGLYVTQMGDTDGNYNFSASVKPLDDKLPNIVFLNHIDVVPPGDLEEWELPPYSGTITDTEIWGRGAFDNKGTAIMQLFGVLEIAKTKRTAKLNHNVTFLAVSCEETQCDGGIQYVVDNHLEELNPSVVIGEGPPSIDGLISRDPEKALFGISVAHKRALWLKLKLELPTSGHASVTPLAYANKEMVQALNRLVGKKPKIIYNDLNVNILKSLGELEKGPKGFVMKHPRLFKSLIKPQLKKQPELLALFTNTITLTNIDNGLNEVNVIPEKISATLDCRLLPGQETEAFLTQVRQTLKNDKINIDIIQEMPMVDSTPEENIYYEHLKSAILKNHDNAAVATIFLPNSNDSAYFRAKGVPVFSSVPVKIGREYLELIHNYNERIPKSILDYGKDTYVSFIQDCLSVEDAPVSGGIASME</sequence>
<feature type="domain" description="Peptidase M20 dimerisation" evidence="7">
    <location>
        <begin position="226"/>
        <end position="372"/>
    </location>
</feature>
<keyword evidence="2" id="KW-0645">Protease</keyword>
<keyword evidence="3" id="KW-0479">Metal-binding</keyword>
<dbReference type="PANTHER" id="PTHR45962">
    <property type="entry name" value="N-FATTY-ACYL-AMINO ACID SYNTHASE/HYDROLASE PM20D1"/>
    <property type="match status" value="1"/>
</dbReference>
<dbReference type="EMBL" id="NBWU01000001">
    <property type="protein sequence ID" value="PCE66190.1"/>
    <property type="molecule type" value="Genomic_DNA"/>
</dbReference>
<evidence type="ECO:0000256" key="5">
    <source>
        <dbReference type="ARBA" id="ARBA00022833"/>
    </source>
</evidence>
<evidence type="ECO:0000256" key="6">
    <source>
        <dbReference type="SAM" id="SignalP"/>
    </source>
</evidence>
<gene>
    <name evidence="8" type="ORF">B7P33_02515</name>
</gene>
<dbReference type="Gene3D" id="3.30.70.360">
    <property type="match status" value="1"/>
</dbReference>
<keyword evidence="4" id="KW-0378">Hydrolase</keyword>
<dbReference type="OrthoDB" id="9792335at2"/>
<comment type="similarity">
    <text evidence="1">Belongs to the peptidase M20A family.</text>
</comment>
<evidence type="ECO:0000259" key="7">
    <source>
        <dbReference type="Pfam" id="PF07687"/>
    </source>
</evidence>
<dbReference type="InterPro" id="IPR002933">
    <property type="entry name" value="Peptidase_M20"/>
</dbReference>
<keyword evidence="6" id="KW-0732">Signal</keyword>
<evidence type="ECO:0000256" key="2">
    <source>
        <dbReference type="ARBA" id="ARBA00022670"/>
    </source>
</evidence>
<keyword evidence="9" id="KW-1185">Reference proteome</keyword>
<dbReference type="RefSeq" id="WP_097441712.1">
    <property type="nucleotide sequence ID" value="NZ_NBWU01000001.1"/>
</dbReference>
<keyword evidence="5" id="KW-0862">Zinc</keyword>
<proteinExistence type="inferred from homology"/>
<feature type="chain" id="PRO_5012630317" evidence="6">
    <location>
        <begin position="22"/>
        <end position="489"/>
    </location>
</feature>
<dbReference type="InterPro" id="IPR036264">
    <property type="entry name" value="Bact_exopeptidase_dim_dom"/>
</dbReference>
<dbReference type="Pfam" id="PF01546">
    <property type="entry name" value="Peptidase_M20"/>
    <property type="match status" value="1"/>
</dbReference>
<evidence type="ECO:0000313" key="8">
    <source>
        <dbReference type="EMBL" id="PCE66190.1"/>
    </source>
</evidence>
<dbReference type="Gene3D" id="1.10.150.900">
    <property type="match status" value="1"/>
</dbReference>
<dbReference type="Gene3D" id="3.40.630.10">
    <property type="entry name" value="Zn peptidases"/>
    <property type="match status" value="1"/>
</dbReference>
<dbReference type="SUPFAM" id="SSF53187">
    <property type="entry name" value="Zn-dependent exopeptidases"/>
    <property type="match status" value="1"/>
</dbReference>
<dbReference type="Pfam" id="PF07687">
    <property type="entry name" value="M20_dimer"/>
    <property type="match status" value="1"/>
</dbReference>
<comment type="caution">
    <text evidence="8">The sequence shown here is derived from an EMBL/GenBank/DDBJ whole genome shotgun (WGS) entry which is preliminary data.</text>
</comment>
<dbReference type="SUPFAM" id="SSF55031">
    <property type="entry name" value="Bacterial exopeptidase dimerisation domain"/>
    <property type="match status" value="1"/>
</dbReference>
<evidence type="ECO:0000256" key="1">
    <source>
        <dbReference type="ARBA" id="ARBA00006247"/>
    </source>
</evidence>
<evidence type="ECO:0000313" key="9">
    <source>
        <dbReference type="Proteomes" id="UP000219559"/>
    </source>
</evidence>